<dbReference type="Proteomes" id="UP000243459">
    <property type="component" value="Chromosome 3"/>
</dbReference>
<protein>
    <submittedName>
        <fullName evidence="1">Uncharacterized protein</fullName>
    </submittedName>
</protein>
<sequence length="110" mass="12038">MESKSRRGGRNGGWGLDWIWGLAAAAVAEPQRLERRGGWVAGGGGRWGIGFGELGLKSYASIHGTPPSLASGHTFVMQWSRTLKLKQPDAFRRVTEFGDEVDNRLYVHGV</sequence>
<evidence type="ECO:0000313" key="1">
    <source>
        <dbReference type="EMBL" id="ONK76566.1"/>
    </source>
</evidence>
<dbReference type="EMBL" id="CM007383">
    <property type="protein sequence ID" value="ONK76566.1"/>
    <property type="molecule type" value="Genomic_DNA"/>
</dbReference>
<proteinExistence type="predicted"/>
<accession>A0A5P1FDV7</accession>
<evidence type="ECO:0000313" key="2">
    <source>
        <dbReference type="Proteomes" id="UP000243459"/>
    </source>
</evidence>
<name>A0A5P1FDV7_ASPOF</name>
<dbReference type="AlphaFoldDB" id="A0A5P1FDV7"/>
<reference evidence="2" key="1">
    <citation type="journal article" date="2017" name="Nat. Commun.">
        <title>The asparagus genome sheds light on the origin and evolution of a young Y chromosome.</title>
        <authorList>
            <person name="Harkess A."/>
            <person name="Zhou J."/>
            <person name="Xu C."/>
            <person name="Bowers J.E."/>
            <person name="Van der Hulst R."/>
            <person name="Ayyampalayam S."/>
            <person name="Mercati F."/>
            <person name="Riccardi P."/>
            <person name="McKain M.R."/>
            <person name="Kakrana A."/>
            <person name="Tang H."/>
            <person name="Ray J."/>
            <person name="Groenendijk J."/>
            <person name="Arikit S."/>
            <person name="Mathioni S.M."/>
            <person name="Nakano M."/>
            <person name="Shan H."/>
            <person name="Telgmann-Rauber A."/>
            <person name="Kanno A."/>
            <person name="Yue Z."/>
            <person name="Chen H."/>
            <person name="Li W."/>
            <person name="Chen Y."/>
            <person name="Xu X."/>
            <person name="Zhang Y."/>
            <person name="Luo S."/>
            <person name="Chen H."/>
            <person name="Gao J."/>
            <person name="Mao Z."/>
            <person name="Pires J.C."/>
            <person name="Luo M."/>
            <person name="Kudrna D."/>
            <person name="Wing R.A."/>
            <person name="Meyers B.C."/>
            <person name="Yi K."/>
            <person name="Kong H."/>
            <person name="Lavrijsen P."/>
            <person name="Sunseri F."/>
            <person name="Falavigna A."/>
            <person name="Ye Y."/>
            <person name="Leebens-Mack J.H."/>
            <person name="Chen G."/>
        </authorList>
    </citation>
    <scope>NUCLEOTIDE SEQUENCE [LARGE SCALE GENOMIC DNA]</scope>
    <source>
        <strain evidence="2">cv. DH0086</strain>
    </source>
</reference>
<dbReference type="Gramene" id="ONK76566">
    <property type="protein sequence ID" value="ONK76566"/>
    <property type="gene ID" value="A4U43_C03F29650"/>
</dbReference>
<keyword evidence="2" id="KW-1185">Reference proteome</keyword>
<gene>
    <name evidence="1" type="ORF">A4U43_C03F29650</name>
</gene>
<organism evidence="1 2">
    <name type="scientific">Asparagus officinalis</name>
    <name type="common">Garden asparagus</name>
    <dbReference type="NCBI Taxonomy" id="4686"/>
    <lineage>
        <taxon>Eukaryota</taxon>
        <taxon>Viridiplantae</taxon>
        <taxon>Streptophyta</taxon>
        <taxon>Embryophyta</taxon>
        <taxon>Tracheophyta</taxon>
        <taxon>Spermatophyta</taxon>
        <taxon>Magnoliopsida</taxon>
        <taxon>Liliopsida</taxon>
        <taxon>Asparagales</taxon>
        <taxon>Asparagaceae</taxon>
        <taxon>Asparagoideae</taxon>
        <taxon>Asparagus</taxon>
    </lineage>
</organism>